<keyword evidence="2" id="KW-1185">Reference proteome</keyword>
<reference evidence="1 2" key="1">
    <citation type="submission" date="2018-08" db="EMBL/GenBank/DDBJ databases">
        <title>Murine metabolic-syndrome-specific gut microbial biobank.</title>
        <authorList>
            <person name="Liu C."/>
        </authorList>
    </citation>
    <scope>NUCLEOTIDE SEQUENCE [LARGE SCALE GENOMIC DNA]</scope>
    <source>
        <strain evidence="1 2">28</strain>
    </source>
</reference>
<organism evidence="1 2">
    <name type="scientific">Anaerotruncus colihominis</name>
    <dbReference type="NCBI Taxonomy" id="169435"/>
    <lineage>
        <taxon>Bacteria</taxon>
        <taxon>Bacillati</taxon>
        <taxon>Bacillota</taxon>
        <taxon>Clostridia</taxon>
        <taxon>Eubacteriales</taxon>
        <taxon>Oscillospiraceae</taxon>
        <taxon>Anaerotruncus</taxon>
    </lineage>
</organism>
<accession>A0A845QN43</accession>
<comment type="caution">
    <text evidence="1">The sequence shown here is derived from an EMBL/GenBank/DDBJ whole genome shotgun (WGS) entry which is preliminary data.</text>
</comment>
<gene>
    <name evidence="1" type="ORF">D0435_10810</name>
</gene>
<dbReference type="RefSeq" id="WP_160202432.1">
    <property type="nucleotide sequence ID" value="NZ_QXWK01000020.1"/>
</dbReference>
<evidence type="ECO:0000313" key="1">
    <source>
        <dbReference type="EMBL" id="NBH62143.1"/>
    </source>
</evidence>
<dbReference type="Proteomes" id="UP000446866">
    <property type="component" value="Unassembled WGS sequence"/>
</dbReference>
<dbReference type="AlphaFoldDB" id="A0A845QN43"/>
<proteinExistence type="predicted"/>
<protein>
    <submittedName>
        <fullName evidence="1">Uncharacterized protein</fullName>
    </submittedName>
</protein>
<dbReference type="EMBL" id="QXWK01000020">
    <property type="protein sequence ID" value="NBH62143.1"/>
    <property type="molecule type" value="Genomic_DNA"/>
</dbReference>
<name>A0A845QN43_9FIRM</name>
<evidence type="ECO:0000313" key="2">
    <source>
        <dbReference type="Proteomes" id="UP000446866"/>
    </source>
</evidence>
<sequence>MNRNVAIKIKAMERIETLSKFRRELAESYQKNIDAEENAILSESYSKLENAVQTVFDAEIKYLSKI</sequence>